<accession>A0ACB8BBE8</accession>
<evidence type="ECO:0000313" key="2">
    <source>
        <dbReference type="Proteomes" id="UP000790709"/>
    </source>
</evidence>
<reference evidence="1" key="1">
    <citation type="journal article" date="2021" name="New Phytol.">
        <title>Evolutionary innovations through gain and loss of genes in the ectomycorrhizal Boletales.</title>
        <authorList>
            <person name="Wu G."/>
            <person name="Miyauchi S."/>
            <person name="Morin E."/>
            <person name="Kuo A."/>
            <person name="Drula E."/>
            <person name="Varga T."/>
            <person name="Kohler A."/>
            <person name="Feng B."/>
            <person name="Cao Y."/>
            <person name="Lipzen A."/>
            <person name="Daum C."/>
            <person name="Hundley H."/>
            <person name="Pangilinan J."/>
            <person name="Johnson J."/>
            <person name="Barry K."/>
            <person name="LaButti K."/>
            <person name="Ng V."/>
            <person name="Ahrendt S."/>
            <person name="Min B."/>
            <person name="Choi I.G."/>
            <person name="Park H."/>
            <person name="Plett J.M."/>
            <person name="Magnuson J."/>
            <person name="Spatafora J.W."/>
            <person name="Nagy L.G."/>
            <person name="Henrissat B."/>
            <person name="Grigoriev I.V."/>
            <person name="Yang Z.L."/>
            <person name="Xu J."/>
            <person name="Martin F.M."/>
        </authorList>
    </citation>
    <scope>NUCLEOTIDE SEQUENCE</scope>
    <source>
        <strain evidence="1">KUC20120723A-06</strain>
    </source>
</reference>
<evidence type="ECO:0000313" key="1">
    <source>
        <dbReference type="EMBL" id="KAH7923136.1"/>
    </source>
</evidence>
<proteinExistence type="predicted"/>
<gene>
    <name evidence="1" type="ORF">BV22DRAFT_1016002</name>
</gene>
<dbReference type="Proteomes" id="UP000790709">
    <property type="component" value="Unassembled WGS sequence"/>
</dbReference>
<organism evidence="1 2">
    <name type="scientific">Leucogyrophana mollusca</name>
    <dbReference type="NCBI Taxonomy" id="85980"/>
    <lineage>
        <taxon>Eukaryota</taxon>
        <taxon>Fungi</taxon>
        <taxon>Dikarya</taxon>
        <taxon>Basidiomycota</taxon>
        <taxon>Agaricomycotina</taxon>
        <taxon>Agaricomycetes</taxon>
        <taxon>Agaricomycetidae</taxon>
        <taxon>Boletales</taxon>
        <taxon>Boletales incertae sedis</taxon>
        <taxon>Leucogyrophana</taxon>
    </lineage>
</organism>
<feature type="non-terminal residue" evidence="1">
    <location>
        <position position="224"/>
    </location>
</feature>
<keyword evidence="2" id="KW-1185">Reference proteome</keyword>
<comment type="caution">
    <text evidence="1">The sequence shown here is derived from an EMBL/GenBank/DDBJ whole genome shotgun (WGS) entry which is preliminary data.</text>
</comment>
<sequence length="224" mass="25119">MRNLVVFGESGVGKSSLINICAGEAVAETSSGAIGCTFEFTRYTITIDGETFGIWDTVGLDEGTYGKVPAEQAEDKLKKLLQELVKASGVDLLIYCVRGTRMRKVLQKNYALFYSVICRKKVPIVLVVTGLEHHQDDMEGWWRENGDEFRKLSMRFSDHACVTTLDPNVVQSGLLKDRCEQSRQAVRRLICKTVRTEEWRAAEKSWIDAVVSDVRGMIGSKSEE</sequence>
<name>A0ACB8BBE8_9AGAM</name>
<protein>
    <submittedName>
        <fullName evidence="1">Uncharacterized protein</fullName>
    </submittedName>
</protein>
<dbReference type="EMBL" id="MU266461">
    <property type="protein sequence ID" value="KAH7923136.1"/>
    <property type="molecule type" value="Genomic_DNA"/>
</dbReference>